<proteinExistence type="predicted"/>
<keyword evidence="2" id="KW-1185">Reference proteome</keyword>
<name>A0A1B7SCP9_9ASCO</name>
<dbReference type="PANTHER" id="PTHR41677:SF1">
    <property type="entry name" value="FE2OG DIOXYGENASE DOMAIN-CONTAINING PROTEIN"/>
    <property type="match status" value="1"/>
</dbReference>
<protein>
    <submittedName>
        <fullName evidence="1">Uncharacterized protein</fullName>
    </submittedName>
</protein>
<dbReference type="Proteomes" id="UP000788993">
    <property type="component" value="Unassembled WGS sequence"/>
</dbReference>
<sequence length="411" mass="46580">MTVTIQSPYPTPQKELGHAVNYLSGNHDYDIPQETLDLEVAALRERLEAKPTFDPNLKFDPAKHFVFKPEYYKTTQQFTLGDLNINKTRVKPVTDFAAAFPFPLITQEAVDMLLWEALQPEVLRDYARVPNLSKGANRLDFHIGGHCSKKAPFSNALFTSPELCKILEGFTRTKVEPVYNAEYGHLNVSLASLKPEDAAQFEVSREEQLKTYEAQTKAGGNEVPSTLGLHYDSSAFALVIMLDFGDSAIGGETGIITGDNQMVRVPDPKVGWATLIQGMVLRHVATKPVTNSNRITIVGGFCLAGPEHLDNNLLTSTKPSVLPRALYNEFYRDWCEFRLNNLQRHIGYYKDQLMKEFDSGKTFDQLAFAKKCQEMERYLRKSWDEMEAVYNPPYPPAQFNTPYEELPDYEE</sequence>
<evidence type="ECO:0000313" key="2">
    <source>
        <dbReference type="Proteomes" id="UP000788993"/>
    </source>
</evidence>
<dbReference type="PANTHER" id="PTHR41677">
    <property type="entry name" value="YALI0B19030P"/>
    <property type="match status" value="1"/>
</dbReference>
<dbReference type="AlphaFoldDB" id="A0A1B7SCP9"/>
<reference evidence="1" key="1">
    <citation type="journal article" date="2021" name="Open Biol.">
        <title>Shared evolutionary footprints suggest mitochondrial oxidative damage underlies multiple complex I losses in fungi.</title>
        <authorList>
            <person name="Schikora-Tamarit M.A."/>
            <person name="Marcet-Houben M."/>
            <person name="Nosek J."/>
            <person name="Gabaldon T."/>
        </authorList>
    </citation>
    <scope>NUCLEOTIDE SEQUENCE</scope>
    <source>
        <strain evidence="1">NCAIM Y.01608</strain>
    </source>
</reference>
<organism evidence="1 2">
    <name type="scientific">Ogataea polymorpha</name>
    <dbReference type="NCBI Taxonomy" id="460523"/>
    <lineage>
        <taxon>Eukaryota</taxon>
        <taxon>Fungi</taxon>
        <taxon>Dikarya</taxon>
        <taxon>Ascomycota</taxon>
        <taxon>Saccharomycotina</taxon>
        <taxon>Pichiomycetes</taxon>
        <taxon>Pichiales</taxon>
        <taxon>Pichiaceae</taxon>
        <taxon>Ogataea</taxon>
    </lineage>
</organism>
<dbReference type="EMBL" id="JAEUBD010000146">
    <property type="protein sequence ID" value="KAH3676822.1"/>
    <property type="molecule type" value="Genomic_DNA"/>
</dbReference>
<reference evidence="1" key="2">
    <citation type="submission" date="2021-01" db="EMBL/GenBank/DDBJ databases">
        <authorList>
            <person name="Schikora-Tamarit M.A."/>
        </authorList>
    </citation>
    <scope>NUCLEOTIDE SEQUENCE</scope>
    <source>
        <strain evidence="1">NCAIM Y.01608</strain>
    </source>
</reference>
<accession>A0A1B7SCP9</accession>
<dbReference type="RefSeq" id="XP_018209240.1">
    <property type="nucleotide sequence ID" value="XM_018357729.1"/>
</dbReference>
<dbReference type="OrthoDB" id="10256055at2759"/>
<comment type="caution">
    <text evidence="1">The sequence shown here is derived from an EMBL/GenBank/DDBJ whole genome shotgun (WGS) entry which is preliminary data.</text>
</comment>
<gene>
    <name evidence="1" type="ORF">OGATHE_001312</name>
</gene>
<evidence type="ECO:0000313" key="1">
    <source>
        <dbReference type="EMBL" id="KAH3676822.1"/>
    </source>
</evidence>